<accession>A0A081BX20</accession>
<proteinExistence type="predicted"/>
<protein>
    <submittedName>
        <fullName evidence="2">Uncharacterized protein</fullName>
    </submittedName>
</protein>
<reference evidence="2 3" key="1">
    <citation type="journal article" date="2015" name="PeerJ">
        <title>First genomic representation of candidate bacterial phylum KSB3 points to enhanced environmental sensing as a trigger of wastewater bulking.</title>
        <authorList>
            <person name="Sekiguchi Y."/>
            <person name="Ohashi A."/>
            <person name="Parks D.H."/>
            <person name="Yamauchi T."/>
            <person name="Tyson G.W."/>
            <person name="Hugenholtz P."/>
        </authorList>
    </citation>
    <scope>NUCLEOTIDE SEQUENCE [LARGE SCALE GENOMIC DNA]</scope>
</reference>
<dbReference type="HOGENOM" id="CLU_2697070_0_0_0"/>
<sequence>MMDSHKTFPWYLSVMYLLPVLLCITITLTMVIRYTKTASPQVSIAESELREETARADEILREQQAQDEAELSK</sequence>
<evidence type="ECO:0000313" key="3">
    <source>
        <dbReference type="Proteomes" id="UP000030661"/>
    </source>
</evidence>
<evidence type="ECO:0000313" key="2">
    <source>
        <dbReference type="EMBL" id="GAK56875.1"/>
    </source>
</evidence>
<evidence type="ECO:0000256" key="1">
    <source>
        <dbReference type="SAM" id="Phobius"/>
    </source>
</evidence>
<keyword evidence="1" id="KW-1133">Transmembrane helix</keyword>
<gene>
    <name evidence="2" type="ORF">U27_03839</name>
</gene>
<dbReference type="AlphaFoldDB" id="A0A081BX20"/>
<dbReference type="Proteomes" id="UP000030661">
    <property type="component" value="Unassembled WGS sequence"/>
</dbReference>
<dbReference type="STRING" id="1499967.U27_03839"/>
<keyword evidence="1" id="KW-0472">Membrane</keyword>
<keyword evidence="1" id="KW-0812">Transmembrane</keyword>
<feature type="transmembrane region" description="Helical" evidence="1">
    <location>
        <begin position="12"/>
        <end position="32"/>
    </location>
</feature>
<keyword evidence="3" id="KW-1185">Reference proteome</keyword>
<name>A0A081BX20_VECG1</name>
<dbReference type="EMBL" id="DF820465">
    <property type="protein sequence ID" value="GAK56875.1"/>
    <property type="molecule type" value="Genomic_DNA"/>
</dbReference>
<organism evidence="2 3">
    <name type="scientific">Vecturithrix granuli</name>
    <dbReference type="NCBI Taxonomy" id="1499967"/>
    <lineage>
        <taxon>Bacteria</taxon>
        <taxon>Candidatus Moduliflexota</taxon>
        <taxon>Candidatus Vecturitrichia</taxon>
        <taxon>Candidatus Vecturitrichales</taxon>
        <taxon>Candidatus Vecturitrichaceae</taxon>
        <taxon>Candidatus Vecturithrix</taxon>
    </lineage>
</organism>